<evidence type="ECO:0000259" key="5">
    <source>
        <dbReference type="PROSITE" id="PS51283"/>
    </source>
</evidence>
<dbReference type="Gene3D" id="3.10.20.90">
    <property type="entry name" value="Phosphatidylinositol 3-kinase Catalytic Subunit, Chain A, domain 1"/>
    <property type="match status" value="1"/>
</dbReference>
<dbReference type="SUPFAM" id="SSF54695">
    <property type="entry name" value="POZ domain"/>
    <property type="match status" value="1"/>
</dbReference>
<dbReference type="Gene3D" id="3.30.2230.10">
    <property type="entry name" value="DUSP-like"/>
    <property type="match status" value="1"/>
</dbReference>
<dbReference type="Proteomes" id="UP000085678">
    <property type="component" value="Unplaced"/>
</dbReference>
<feature type="compositionally biased region" description="Low complexity" evidence="3">
    <location>
        <begin position="524"/>
        <end position="540"/>
    </location>
</feature>
<dbReference type="PROSITE" id="PS50097">
    <property type="entry name" value="BTB"/>
    <property type="match status" value="1"/>
</dbReference>
<name>A0A1S3ICN5_LINAN</name>
<dbReference type="STRING" id="7574.A0A1S3ICN5"/>
<dbReference type="InterPro" id="IPR011333">
    <property type="entry name" value="SKP1/BTB/POZ_sf"/>
</dbReference>
<evidence type="ECO:0000259" key="4">
    <source>
        <dbReference type="PROSITE" id="PS50097"/>
    </source>
</evidence>
<feature type="compositionally biased region" description="Low complexity" evidence="3">
    <location>
        <begin position="553"/>
        <end position="580"/>
    </location>
</feature>
<dbReference type="InterPro" id="IPR045068">
    <property type="entry name" value="BACURD1-3"/>
</dbReference>
<feature type="domain" description="DUSP" evidence="5">
    <location>
        <begin position="14"/>
        <end position="128"/>
    </location>
</feature>
<evidence type="ECO:0000313" key="6">
    <source>
        <dbReference type="Proteomes" id="UP000085678"/>
    </source>
</evidence>
<dbReference type="SMART" id="SM00225">
    <property type="entry name" value="BTB"/>
    <property type="match status" value="1"/>
</dbReference>
<dbReference type="CDD" id="cd18376">
    <property type="entry name" value="BTB_POZ_FIP2-like"/>
    <property type="match status" value="1"/>
</dbReference>
<dbReference type="GO" id="GO:0006508">
    <property type="term" value="P:proteolysis"/>
    <property type="evidence" value="ECO:0007669"/>
    <property type="project" value="UniProtKB-KW"/>
</dbReference>
<sequence>MSESKGKMASLSMPEPPVQRALIEPMFHRPYMEGDFWYGITLEWMHSWKTYVGILSKKGSRPAGRRGEREKSSDGQGASGGSGGPPGGIFTAKLQHSHGLAMVPEDAWNTLFGWYGLADGHHIEKCAVYNYGDKVEIEVNHNPFKVMLSNSLKDPACECHIIRFSKAERVGHIEWKIRETFHVKRSVQTRLWGRLEGEDWQPLFDREKTIGKLLDIDSDFIKPDLALEVSDADSIWRGRPARAENTQMNAVGQFYKFSIFEDLSQSWEKDVHDQIDLIGRNLIQKMHQNFNNFMNRARDNLTERELGIQDSERHLEERENEIAEKMKLLEEREVKLGAQISQHNQNVVAFNKDREVMVAQMEEERQELKKNRDEFETEKKDFQDELKRMSQLHRIQESRVKLDIGGQQFTTALQTLQKEPYCFFARMFSGRHSMETNADGSYFIDRDGTHFRYILNYLRDGEVKEGTMPDNESFYNELLIEAEHYQIRGLVEHLKNLIRQCGKPKRRVSPGESPPERSYSTRVSGRSSGDSPPGRSYSPRMPVRSTGDSPIETPYSPRTSGRSSYSSYSSSTGTSSFGVR</sequence>
<gene>
    <name evidence="7" type="primary">LOC106163078</name>
</gene>
<dbReference type="GO" id="GO:0004843">
    <property type="term" value="F:cysteine-type deubiquitinase activity"/>
    <property type="evidence" value="ECO:0007669"/>
    <property type="project" value="InterPro"/>
</dbReference>
<keyword evidence="2" id="KW-0175">Coiled coil</keyword>
<dbReference type="Pfam" id="PF02214">
    <property type="entry name" value="BTB_2"/>
    <property type="match status" value="1"/>
</dbReference>
<keyword evidence="6" id="KW-1185">Reference proteome</keyword>
<evidence type="ECO:0000256" key="3">
    <source>
        <dbReference type="SAM" id="MobiDB-lite"/>
    </source>
</evidence>
<dbReference type="InterPro" id="IPR028135">
    <property type="entry name" value="Ub_USP-typ"/>
</dbReference>
<accession>A0A1S3ICN5</accession>
<dbReference type="InterPro" id="IPR003131">
    <property type="entry name" value="T1-type_BTB"/>
</dbReference>
<dbReference type="KEGG" id="lak:106163078"/>
<dbReference type="Pfam" id="PF14836">
    <property type="entry name" value="Ubiquitin_3"/>
    <property type="match status" value="1"/>
</dbReference>
<keyword evidence="1" id="KW-0645">Protease</keyword>
<dbReference type="GeneID" id="106163078"/>
<proteinExistence type="predicted"/>
<keyword evidence="1" id="KW-0378">Hydrolase</keyword>
<feature type="region of interest" description="Disordered" evidence="3">
    <location>
        <begin position="58"/>
        <end position="89"/>
    </location>
</feature>
<feature type="domain" description="BTB" evidence="4">
    <location>
        <begin position="398"/>
        <end position="467"/>
    </location>
</feature>
<dbReference type="PANTHER" id="PTHR11145:SF8">
    <property type="entry name" value="RE57120P"/>
    <property type="match status" value="1"/>
</dbReference>
<evidence type="ECO:0000256" key="2">
    <source>
        <dbReference type="SAM" id="Coils"/>
    </source>
</evidence>
<dbReference type="Gene3D" id="3.30.710.10">
    <property type="entry name" value="Potassium Channel Kv1.1, Chain A"/>
    <property type="match status" value="1"/>
</dbReference>
<feature type="coiled-coil region" evidence="2">
    <location>
        <begin position="308"/>
        <end position="392"/>
    </location>
</feature>
<dbReference type="GO" id="GO:0051260">
    <property type="term" value="P:protein homooligomerization"/>
    <property type="evidence" value="ECO:0007669"/>
    <property type="project" value="InterPro"/>
</dbReference>
<dbReference type="RefSeq" id="XP_013396002.1">
    <property type="nucleotide sequence ID" value="XM_013540548.1"/>
</dbReference>
<dbReference type="InParanoid" id="A0A1S3ICN5"/>
<dbReference type="InterPro" id="IPR006615">
    <property type="entry name" value="Pept_C19_DUSP"/>
</dbReference>
<protein>
    <submittedName>
        <fullName evidence="7">Uncharacterized protein LOC106163078</fullName>
    </submittedName>
</protein>
<dbReference type="InterPro" id="IPR035927">
    <property type="entry name" value="DUSP-like_sf"/>
</dbReference>
<feature type="region of interest" description="Disordered" evidence="3">
    <location>
        <begin position="502"/>
        <end position="580"/>
    </location>
</feature>
<dbReference type="InterPro" id="IPR000210">
    <property type="entry name" value="BTB/POZ_dom"/>
</dbReference>
<reference evidence="7" key="1">
    <citation type="submission" date="2025-08" db="UniProtKB">
        <authorList>
            <consortium name="RefSeq"/>
        </authorList>
    </citation>
    <scope>IDENTIFICATION</scope>
    <source>
        <tissue evidence="7">Gonads</tissue>
    </source>
</reference>
<evidence type="ECO:0000256" key="1">
    <source>
        <dbReference type="ARBA" id="ARBA00022670"/>
    </source>
</evidence>
<dbReference type="AlphaFoldDB" id="A0A1S3ICN5"/>
<evidence type="ECO:0000313" key="7">
    <source>
        <dbReference type="RefSeq" id="XP_013396002.1"/>
    </source>
</evidence>
<dbReference type="SUPFAM" id="SSF143791">
    <property type="entry name" value="DUSP-like"/>
    <property type="match status" value="1"/>
</dbReference>
<organism evidence="6 7">
    <name type="scientific">Lingula anatina</name>
    <name type="common">Brachiopod</name>
    <name type="synonym">Lingula unguis</name>
    <dbReference type="NCBI Taxonomy" id="7574"/>
    <lineage>
        <taxon>Eukaryota</taxon>
        <taxon>Metazoa</taxon>
        <taxon>Spiralia</taxon>
        <taxon>Lophotrochozoa</taxon>
        <taxon>Brachiopoda</taxon>
        <taxon>Linguliformea</taxon>
        <taxon>Lingulata</taxon>
        <taxon>Lingulida</taxon>
        <taxon>Linguloidea</taxon>
        <taxon>Lingulidae</taxon>
        <taxon>Lingula</taxon>
    </lineage>
</organism>
<dbReference type="PANTHER" id="PTHR11145">
    <property type="entry name" value="BTB/POZ DOMAIN-CONTAINING ADAPTER FOR CUL3-MEDIATED RHOA DEGRADATION PROTEIN FAMILY MEMBER"/>
    <property type="match status" value="1"/>
</dbReference>
<dbReference type="PROSITE" id="PS51283">
    <property type="entry name" value="DUSP"/>
    <property type="match status" value="1"/>
</dbReference>
<dbReference type="OrthoDB" id="2414723at2759"/>
<feature type="compositionally biased region" description="Gly residues" evidence="3">
    <location>
        <begin position="77"/>
        <end position="87"/>
    </location>
</feature>